<keyword evidence="1" id="KW-1133">Transmembrane helix</keyword>
<proteinExistence type="predicted"/>
<comment type="caution">
    <text evidence="2">The sequence shown here is derived from an EMBL/GenBank/DDBJ whole genome shotgun (WGS) entry which is preliminary data.</text>
</comment>
<dbReference type="Proteomes" id="UP001649381">
    <property type="component" value="Unassembled WGS sequence"/>
</dbReference>
<dbReference type="Pfam" id="PF04367">
    <property type="entry name" value="DUF502"/>
    <property type="match status" value="1"/>
</dbReference>
<evidence type="ECO:0000313" key="3">
    <source>
        <dbReference type="Proteomes" id="UP001649381"/>
    </source>
</evidence>
<keyword evidence="1" id="KW-0472">Membrane</keyword>
<evidence type="ECO:0000256" key="1">
    <source>
        <dbReference type="SAM" id="Phobius"/>
    </source>
</evidence>
<name>A0ABS9GZV3_9BACL</name>
<accession>A0ABS9GZV3</accession>
<gene>
    <name evidence="2" type="ORF">L2716_06405</name>
</gene>
<dbReference type="EMBL" id="JAKIJS010000001">
    <property type="protein sequence ID" value="MCF6137356.1"/>
    <property type="molecule type" value="Genomic_DNA"/>
</dbReference>
<dbReference type="PANTHER" id="PTHR31876:SF26">
    <property type="entry name" value="PROTEIN LIKE COV 2"/>
    <property type="match status" value="1"/>
</dbReference>
<organism evidence="2 3">
    <name type="scientific">Pseudalkalibacillus berkeleyi</name>
    <dbReference type="NCBI Taxonomy" id="1069813"/>
    <lineage>
        <taxon>Bacteria</taxon>
        <taxon>Bacillati</taxon>
        <taxon>Bacillota</taxon>
        <taxon>Bacilli</taxon>
        <taxon>Bacillales</taxon>
        <taxon>Fictibacillaceae</taxon>
        <taxon>Pseudalkalibacillus</taxon>
    </lineage>
</organism>
<evidence type="ECO:0000313" key="2">
    <source>
        <dbReference type="EMBL" id="MCF6137356.1"/>
    </source>
</evidence>
<feature type="transmembrane region" description="Helical" evidence="1">
    <location>
        <begin position="7"/>
        <end position="28"/>
    </location>
</feature>
<reference evidence="2 3" key="1">
    <citation type="submission" date="2022-01" db="EMBL/GenBank/DDBJ databases">
        <title>Alkalihalobacillus sp. EGI L200015, a novel bacterium isolated from a salt lake sediment.</title>
        <authorList>
            <person name="Gao L."/>
            <person name="Fang B.-Z."/>
            <person name="Li W.-J."/>
        </authorList>
    </citation>
    <scope>NUCLEOTIDE SEQUENCE [LARGE SCALE GENOMIC DNA]</scope>
    <source>
        <strain evidence="2 3">KCTC 12718</strain>
    </source>
</reference>
<dbReference type="PANTHER" id="PTHR31876">
    <property type="entry name" value="COV-LIKE PROTEIN 1"/>
    <property type="match status" value="1"/>
</dbReference>
<dbReference type="InterPro" id="IPR007462">
    <property type="entry name" value="COV1-like"/>
</dbReference>
<dbReference type="RefSeq" id="WP_236332875.1">
    <property type="nucleotide sequence ID" value="NZ_JAKIJS010000001.1"/>
</dbReference>
<protein>
    <submittedName>
        <fullName evidence="2">DUF502 domain-containing protein</fullName>
    </submittedName>
</protein>
<keyword evidence="1" id="KW-0812">Transmembrane</keyword>
<keyword evidence="3" id="KW-1185">Reference proteome</keyword>
<feature type="transmembrane region" description="Helical" evidence="1">
    <location>
        <begin position="48"/>
        <end position="67"/>
    </location>
</feature>
<sequence>MKAFAKNFLNGIVTVVPIILVIYVVIKVFEFLDNILGQAFRSVMQEDYVPGIGLLGSILLITLLGWLSKQYISGKVVELLDRLLDRIPLVKSLYSIIKDTLQSFAGDKKSFSKVALVYIPGTNMKAIGFVTSESVDSIAEPLTEHIAVYVPQTFQVAGMTFLVPIEDVEILDMKAEDAMKFVLSGGMSVKPNHLKGEGKENA</sequence>